<comment type="caution">
    <text evidence="3">The sequence shown here is derived from an EMBL/GenBank/DDBJ whole genome shotgun (WGS) entry which is preliminary data.</text>
</comment>
<keyword evidence="4" id="KW-1185">Reference proteome</keyword>
<dbReference type="PANTHER" id="PTHR21017">
    <property type="entry name" value="NIPSNAP-RELATED"/>
    <property type="match status" value="1"/>
</dbReference>
<sequence>MMQQKSEIFVEAGLVQDFEQVTGLEYWIKNDGSINSGGESIVELRKYQLKLGYDTVPNFLKLYAQALPSKLNAIGTHPTTQLVTILVSDVGSLNTVYEVWKHGGESYCGMEAMEQSRQASRGAKEWRTGIAEIAQLATSFDTTILSPLHSLHYNRITCAFNSHSSYS</sequence>
<dbReference type="Proteomes" id="UP001224775">
    <property type="component" value="Unassembled WGS sequence"/>
</dbReference>
<dbReference type="InterPro" id="IPR051557">
    <property type="entry name" value="NipSnap_domain"/>
</dbReference>
<feature type="non-terminal residue" evidence="3">
    <location>
        <position position="167"/>
    </location>
</feature>
<dbReference type="Pfam" id="PF07978">
    <property type="entry name" value="NIPSNAP"/>
    <property type="match status" value="1"/>
</dbReference>
<dbReference type="GO" id="GO:0005739">
    <property type="term" value="C:mitochondrion"/>
    <property type="evidence" value="ECO:0007669"/>
    <property type="project" value="TreeGrafter"/>
</dbReference>
<dbReference type="AlphaFoldDB" id="A0AAD8XSN1"/>
<evidence type="ECO:0000313" key="3">
    <source>
        <dbReference type="EMBL" id="KAK1732844.1"/>
    </source>
</evidence>
<comment type="similarity">
    <text evidence="1">Belongs to the NipSnap family.</text>
</comment>
<organism evidence="3 4">
    <name type="scientific">Skeletonema marinoi</name>
    <dbReference type="NCBI Taxonomy" id="267567"/>
    <lineage>
        <taxon>Eukaryota</taxon>
        <taxon>Sar</taxon>
        <taxon>Stramenopiles</taxon>
        <taxon>Ochrophyta</taxon>
        <taxon>Bacillariophyta</taxon>
        <taxon>Coscinodiscophyceae</taxon>
        <taxon>Thalassiosirophycidae</taxon>
        <taxon>Thalassiosirales</taxon>
        <taxon>Skeletonemataceae</taxon>
        <taxon>Skeletonema</taxon>
        <taxon>Skeletonema marinoi-dohrnii complex</taxon>
    </lineage>
</organism>
<protein>
    <submittedName>
        <fullName evidence="3">NipSnap family protein</fullName>
    </submittedName>
</protein>
<dbReference type="InterPro" id="IPR011008">
    <property type="entry name" value="Dimeric_a/b-barrel"/>
</dbReference>
<feature type="domain" description="NIPSNAP" evidence="2">
    <location>
        <begin position="42"/>
        <end position="148"/>
    </location>
</feature>
<dbReference type="InterPro" id="IPR012577">
    <property type="entry name" value="NIPSNAP"/>
</dbReference>
<gene>
    <name evidence="3" type="ORF">QTG54_016382</name>
</gene>
<evidence type="ECO:0000256" key="1">
    <source>
        <dbReference type="ARBA" id="ARBA00005291"/>
    </source>
</evidence>
<proteinExistence type="inferred from homology"/>
<reference evidence="3" key="1">
    <citation type="submission" date="2023-06" db="EMBL/GenBank/DDBJ databases">
        <title>Survivors Of The Sea: Transcriptome response of Skeletonema marinoi to long-term dormancy.</title>
        <authorList>
            <person name="Pinder M.I.M."/>
            <person name="Kourtchenko O."/>
            <person name="Robertson E.K."/>
            <person name="Larsson T."/>
            <person name="Maumus F."/>
            <person name="Osuna-Cruz C.M."/>
            <person name="Vancaester E."/>
            <person name="Stenow R."/>
            <person name="Vandepoele K."/>
            <person name="Ploug H."/>
            <person name="Bruchert V."/>
            <person name="Godhe A."/>
            <person name="Topel M."/>
        </authorList>
    </citation>
    <scope>NUCLEOTIDE SEQUENCE</scope>
    <source>
        <strain evidence="3">R05AC</strain>
    </source>
</reference>
<dbReference type="Gene3D" id="3.30.70.100">
    <property type="match status" value="1"/>
</dbReference>
<name>A0AAD8XSN1_9STRA</name>
<dbReference type="SUPFAM" id="SSF54909">
    <property type="entry name" value="Dimeric alpha+beta barrel"/>
    <property type="match status" value="1"/>
</dbReference>
<evidence type="ECO:0000313" key="4">
    <source>
        <dbReference type="Proteomes" id="UP001224775"/>
    </source>
</evidence>
<dbReference type="EMBL" id="JATAAI010000056">
    <property type="protein sequence ID" value="KAK1732844.1"/>
    <property type="molecule type" value="Genomic_DNA"/>
</dbReference>
<dbReference type="GO" id="GO:0000423">
    <property type="term" value="P:mitophagy"/>
    <property type="evidence" value="ECO:0007669"/>
    <property type="project" value="UniProtKB-ARBA"/>
</dbReference>
<dbReference type="PANTHER" id="PTHR21017:SF17">
    <property type="entry name" value="PROTEIN NIPSNAP"/>
    <property type="match status" value="1"/>
</dbReference>
<evidence type="ECO:0000259" key="2">
    <source>
        <dbReference type="Pfam" id="PF07978"/>
    </source>
</evidence>
<accession>A0AAD8XSN1</accession>